<dbReference type="OrthoDB" id="2739948at2759"/>
<dbReference type="PROSITE" id="PS00109">
    <property type="entry name" value="PROTEIN_KINASE_TYR"/>
    <property type="match status" value="1"/>
</dbReference>
<feature type="compositionally biased region" description="Basic and acidic residues" evidence="1">
    <location>
        <begin position="46"/>
        <end position="56"/>
    </location>
</feature>
<dbReference type="PANTHER" id="PTHR38248:SF2">
    <property type="entry name" value="FUNK1 11"/>
    <property type="match status" value="1"/>
</dbReference>
<feature type="compositionally biased region" description="Low complexity" evidence="1">
    <location>
        <begin position="15"/>
        <end position="28"/>
    </location>
</feature>
<evidence type="ECO:0000259" key="2">
    <source>
        <dbReference type="Pfam" id="PF17667"/>
    </source>
</evidence>
<evidence type="ECO:0000313" key="3">
    <source>
        <dbReference type="EMBL" id="KAG5173734.1"/>
    </source>
</evidence>
<dbReference type="PANTHER" id="PTHR38248">
    <property type="entry name" value="FUNK1 6"/>
    <property type="match status" value="1"/>
</dbReference>
<dbReference type="SUPFAM" id="SSF56112">
    <property type="entry name" value="Protein kinase-like (PK-like)"/>
    <property type="match status" value="1"/>
</dbReference>
<dbReference type="Gene3D" id="1.10.510.10">
    <property type="entry name" value="Transferase(Phosphotransferase) domain 1"/>
    <property type="match status" value="1"/>
</dbReference>
<feature type="compositionally biased region" description="Polar residues" evidence="1">
    <location>
        <begin position="1"/>
        <end position="14"/>
    </location>
</feature>
<accession>A0A8H8CR41</accession>
<gene>
    <name evidence="3" type="ORF">JR316_000391</name>
</gene>
<feature type="region of interest" description="Disordered" evidence="1">
    <location>
        <begin position="1"/>
        <end position="56"/>
    </location>
</feature>
<name>A0A8H8CR41_PSICU</name>
<dbReference type="EMBL" id="JAFIQS010000001">
    <property type="protein sequence ID" value="KAG5173734.1"/>
    <property type="molecule type" value="Genomic_DNA"/>
</dbReference>
<dbReference type="Pfam" id="PF17667">
    <property type="entry name" value="Pkinase_fungal"/>
    <property type="match status" value="1"/>
</dbReference>
<reference evidence="3" key="1">
    <citation type="submission" date="2021-02" db="EMBL/GenBank/DDBJ databases">
        <title>Psilocybe cubensis genome.</title>
        <authorList>
            <person name="Mckernan K.J."/>
            <person name="Crawford S."/>
            <person name="Trippe A."/>
            <person name="Kane L.T."/>
            <person name="Mclaughlin S."/>
        </authorList>
    </citation>
    <scope>NUCLEOTIDE SEQUENCE [LARGE SCALE GENOMIC DNA]</scope>
    <source>
        <strain evidence="3">MGC-MH-2018</strain>
    </source>
</reference>
<protein>
    <recommendedName>
        <fullName evidence="2">Fungal-type protein kinase domain-containing protein</fullName>
    </recommendedName>
</protein>
<dbReference type="AlphaFoldDB" id="A0A8H8CR41"/>
<evidence type="ECO:0000256" key="1">
    <source>
        <dbReference type="SAM" id="MobiDB-lite"/>
    </source>
</evidence>
<dbReference type="GO" id="GO:0004672">
    <property type="term" value="F:protein kinase activity"/>
    <property type="evidence" value="ECO:0007669"/>
    <property type="project" value="InterPro"/>
</dbReference>
<organism evidence="3">
    <name type="scientific">Psilocybe cubensis</name>
    <name type="common">Psychedelic mushroom</name>
    <name type="synonym">Stropharia cubensis</name>
    <dbReference type="NCBI Taxonomy" id="181762"/>
    <lineage>
        <taxon>Eukaryota</taxon>
        <taxon>Fungi</taxon>
        <taxon>Dikarya</taxon>
        <taxon>Basidiomycota</taxon>
        <taxon>Agaricomycotina</taxon>
        <taxon>Agaricomycetes</taxon>
        <taxon>Agaricomycetidae</taxon>
        <taxon>Agaricales</taxon>
        <taxon>Agaricineae</taxon>
        <taxon>Strophariaceae</taxon>
        <taxon>Psilocybe</taxon>
    </lineage>
</organism>
<feature type="region of interest" description="Disordered" evidence="1">
    <location>
        <begin position="742"/>
        <end position="774"/>
    </location>
</feature>
<dbReference type="InterPro" id="IPR040976">
    <property type="entry name" value="Pkinase_fungal"/>
</dbReference>
<proteinExistence type="predicted"/>
<dbReference type="InterPro" id="IPR011009">
    <property type="entry name" value="Kinase-like_dom_sf"/>
</dbReference>
<comment type="caution">
    <text evidence="3">The sequence shown here is derived from an EMBL/GenBank/DDBJ whole genome shotgun (WGS) entry which is preliminary data.</text>
</comment>
<feature type="domain" description="Fungal-type protein kinase" evidence="2">
    <location>
        <begin position="209"/>
        <end position="560"/>
    </location>
</feature>
<sequence length="774" mass="86620">MTDSTTSHDQPAQDSKSSTTPPNSSTLPEVQGTPVVHKRAGMTPHAAEDAKRAQNFESFRRDISGKIIGPMPVKDFLKNFLPSDSNPVAVPDASHLDKVNKAKTESEMYNPFIDAFESYVTSGPRFVNSHKSTLASWDKSPISPDIILIDDSTDTTWIPDPKSPTKFSNPSIESIGIMLEFKTKGATTDPFTDDPQADSFEIGAKDGKSAKESSPRGQLLGQICSYATAHMANQFRTHVFSVLVFCDYARILYWDRAGVVVTEQISLNPSGAQPLAEFFARYARATPTERGVDPNVEPISGSLIDERVKARLVKNSQGPFYKIRMCATQSQSKSYIVAVPRFMGTASPTGRSTRTFKAYDMQTKTFVFMKDSWRVIGGSLKPEHERYSALLAAGVPHIPTVIDYHDIEDQQTRTSLQLHNTKRSGLPDKFRTFRHYRLVLKEFAKPIEDFKDVKELLVAFSDAIEAHSVAHDIAHILHRDISAGNIMIDQNGRGLLVDWDLSKSTIGPHPDDDAVQQPERTGTWQFISYRLGGKRNPGDPVPIHSKDDDLESFFYVLHWLALRYCEHTYHVEEVKTTLKTNYDAATTLPDKQVVPECRLGLLRDPYIIKSATFASPALVAFLTTLHKFVRLRYVLSEEHKNLLTSWRNAALEKHKGSLTETELTVEVTTQMIIHDIANPTSPVALAHTELSYFARSLEPNWASSIFAQLFGSDGEKCDWKTGSSRVFRGELSTSTRLSLNKRKSEISDYDDDEGKPVNKKVRKDGTLPSVHEEY</sequence>
<dbReference type="InterPro" id="IPR008266">
    <property type="entry name" value="Tyr_kinase_AS"/>
</dbReference>